<dbReference type="Pfam" id="PF02623">
    <property type="entry name" value="FliW"/>
    <property type="match status" value="1"/>
</dbReference>
<dbReference type="SUPFAM" id="SSF141457">
    <property type="entry name" value="BH3618-like"/>
    <property type="match status" value="1"/>
</dbReference>
<dbReference type="GO" id="GO:0044780">
    <property type="term" value="P:bacterial-type flagellum assembly"/>
    <property type="evidence" value="ECO:0007669"/>
    <property type="project" value="UniProtKB-UniRule"/>
</dbReference>
<evidence type="ECO:0000256" key="3">
    <source>
        <dbReference type="ARBA" id="ARBA00022845"/>
    </source>
</evidence>
<comment type="function">
    <text evidence="5">Acts as an anti-CsrA protein, binds CsrA and prevents it from repressing translation of its target genes, one of which is flagellin. Binds to flagellin and participates in the assembly of the flagellum.</text>
</comment>
<dbReference type="EMBL" id="MCGH01000003">
    <property type="protein sequence ID" value="ODM04591.1"/>
    <property type="molecule type" value="Genomic_DNA"/>
</dbReference>
<gene>
    <name evidence="5 6" type="primary">fliW</name>
    <name evidence="6" type="ORF">BEI61_05400</name>
</gene>
<comment type="caution">
    <text evidence="6">The sequence shown here is derived from an EMBL/GenBank/DDBJ whole genome shotgun (WGS) entry which is preliminary data.</text>
</comment>
<dbReference type="Proteomes" id="UP000094067">
    <property type="component" value="Unassembled WGS sequence"/>
</dbReference>
<keyword evidence="2 5" id="KW-1005">Bacterial flagellum biogenesis</keyword>
<keyword evidence="6" id="KW-0969">Cilium</keyword>
<dbReference type="PANTHER" id="PTHR39190">
    <property type="entry name" value="FLAGELLAR ASSEMBLY FACTOR FLIW"/>
    <property type="match status" value="1"/>
</dbReference>
<dbReference type="GO" id="GO:0006417">
    <property type="term" value="P:regulation of translation"/>
    <property type="evidence" value="ECO:0007669"/>
    <property type="project" value="UniProtKB-KW"/>
</dbReference>
<organism evidence="6 7">
    <name type="scientific">Eisenbergiella tayi</name>
    <dbReference type="NCBI Taxonomy" id="1432052"/>
    <lineage>
        <taxon>Bacteria</taxon>
        <taxon>Bacillati</taxon>
        <taxon>Bacillota</taxon>
        <taxon>Clostridia</taxon>
        <taxon>Lachnospirales</taxon>
        <taxon>Lachnospiraceae</taxon>
        <taxon>Eisenbergiella</taxon>
    </lineage>
</organism>
<reference evidence="6 7" key="1">
    <citation type="submission" date="2016-07" db="EMBL/GenBank/DDBJ databases">
        <title>Characterization of isolates of Eisenbergiella tayi derived from blood cultures, using whole genome sequencing.</title>
        <authorList>
            <person name="Burdz T."/>
            <person name="Wiebe D."/>
            <person name="Huynh C."/>
            <person name="Bernard K."/>
        </authorList>
    </citation>
    <scope>NUCLEOTIDE SEQUENCE [LARGE SCALE GENOMIC DNA]</scope>
    <source>
        <strain evidence="6 7">NML 110608</strain>
    </source>
</reference>
<accession>A0A1E3A865</accession>
<dbReference type="HAMAP" id="MF_01185">
    <property type="entry name" value="FliW"/>
    <property type="match status" value="1"/>
</dbReference>
<name>A0A1E3A865_9FIRM</name>
<evidence type="ECO:0000256" key="5">
    <source>
        <dbReference type="HAMAP-Rule" id="MF_01185"/>
    </source>
</evidence>
<keyword evidence="1 5" id="KW-0963">Cytoplasm</keyword>
<proteinExistence type="inferred from homology"/>
<evidence type="ECO:0000313" key="7">
    <source>
        <dbReference type="Proteomes" id="UP000094067"/>
    </source>
</evidence>
<keyword evidence="3 5" id="KW-0810">Translation regulation</keyword>
<evidence type="ECO:0000256" key="4">
    <source>
        <dbReference type="ARBA" id="ARBA00023186"/>
    </source>
</evidence>
<dbReference type="AlphaFoldDB" id="A0A1E3A865"/>
<dbReference type="Gene3D" id="2.30.290.10">
    <property type="entry name" value="BH3618-like"/>
    <property type="match status" value="1"/>
</dbReference>
<evidence type="ECO:0000256" key="1">
    <source>
        <dbReference type="ARBA" id="ARBA00022490"/>
    </source>
</evidence>
<comment type="subcellular location">
    <subcellularLocation>
        <location evidence="5">Cytoplasm</location>
    </subcellularLocation>
</comment>
<dbReference type="PANTHER" id="PTHR39190:SF1">
    <property type="entry name" value="FLAGELLAR ASSEMBLY FACTOR FLIW"/>
    <property type="match status" value="1"/>
</dbReference>
<dbReference type="InterPro" id="IPR003775">
    <property type="entry name" value="Flagellar_assembly_factor_FliW"/>
</dbReference>
<comment type="similarity">
    <text evidence="5">Belongs to the FliW family.</text>
</comment>
<evidence type="ECO:0000313" key="6">
    <source>
        <dbReference type="EMBL" id="ODM04591.1"/>
    </source>
</evidence>
<dbReference type="InterPro" id="IPR024046">
    <property type="entry name" value="Flagellar_assmbl_FliW_dom_sf"/>
</dbReference>
<protein>
    <recommendedName>
        <fullName evidence="5">Flagellar assembly factor FliW</fullName>
    </recommendedName>
</protein>
<dbReference type="GO" id="GO:0005737">
    <property type="term" value="C:cytoplasm"/>
    <property type="evidence" value="ECO:0007669"/>
    <property type="project" value="UniProtKB-SubCell"/>
</dbReference>
<keyword evidence="6" id="KW-0282">Flagellum</keyword>
<keyword evidence="4 5" id="KW-0143">Chaperone</keyword>
<evidence type="ECO:0000256" key="2">
    <source>
        <dbReference type="ARBA" id="ARBA00022795"/>
    </source>
</evidence>
<sequence length="156" mass="17610">MAYRRNGQLKIETRDFGIIDVEEENIITFKQPVFGFEDYTQFVLVTDSNMGNGICWLQSIEQKGICFIMLNPLEICPDYAPAVMQDVLFTLQAVPKDDLDCWVIAVIGDTFRESAVNLKSPIIINHKTNLGMQVILDQDYPIRQPIFDSKGGGVSC</sequence>
<keyword evidence="6" id="KW-0966">Cell projection</keyword>
<comment type="subunit">
    <text evidence="5">Interacts with translational regulator CsrA and flagellin(s).</text>
</comment>